<evidence type="ECO:0008006" key="3">
    <source>
        <dbReference type="Google" id="ProtNLM"/>
    </source>
</evidence>
<organism evidence="1 2">
    <name type="scientific">Frondihabitans cladoniiphilus</name>
    <dbReference type="NCBI Taxonomy" id="715785"/>
    <lineage>
        <taxon>Bacteria</taxon>
        <taxon>Bacillati</taxon>
        <taxon>Actinomycetota</taxon>
        <taxon>Actinomycetes</taxon>
        <taxon>Micrococcales</taxon>
        <taxon>Microbacteriaceae</taxon>
        <taxon>Frondihabitans</taxon>
    </lineage>
</organism>
<reference evidence="2" key="1">
    <citation type="journal article" date="2019" name="Int. J. Syst. Evol. Microbiol.">
        <title>The Global Catalogue of Microorganisms (GCM) 10K type strain sequencing project: providing services to taxonomists for standard genome sequencing and annotation.</title>
        <authorList>
            <consortium name="The Broad Institute Genomics Platform"/>
            <consortium name="The Broad Institute Genome Sequencing Center for Infectious Disease"/>
            <person name="Wu L."/>
            <person name="Ma J."/>
        </authorList>
    </citation>
    <scope>NUCLEOTIDE SEQUENCE [LARGE SCALE GENOMIC DNA]</scope>
    <source>
        <strain evidence="2">JCM 18956</strain>
    </source>
</reference>
<keyword evidence="2" id="KW-1185">Reference proteome</keyword>
<dbReference type="EMBL" id="BAABLM010000004">
    <property type="protein sequence ID" value="GAA4677169.1"/>
    <property type="molecule type" value="Genomic_DNA"/>
</dbReference>
<comment type="caution">
    <text evidence="1">The sequence shown here is derived from an EMBL/GenBank/DDBJ whole genome shotgun (WGS) entry which is preliminary data.</text>
</comment>
<accession>A0ABP8W219</accession>
<dbReference type="RefSeq" id="WP_345375952.1">
    <property type="nucleotide sequence ID" value="NZ_BAABLM010000004.1"/>
</dbReference>
<evidence type="ECO:0000313" key="2">
    <source>
        <dbReference type="Proteomes" id="UP001501295"/>
    </source>
</evidence>
<gene>
    <name evidence="1" type="ORF">GCM10025780_22290</name>
</gene>
<protein>
    <recommendedName>
        <fullName evidence="3">Transcriptional regulator, AbiEi antitoxin, Type IV TA system</fullName>
    </recommendedName>
</protein>
<evidence type="ECO:0000313" key="1">
    <source>
        <dbReference type="EMBL" id="GAA4677169.1"/>
    </source>
</evidence>
<name>A0ABP8W219_9MICO</name>
<proteinExistence type="predicted"/>
<dbReference type="Proteomes" id="UP001501295">
    <property type="component" value="Unassembled WGS sequence"/>
</dbReference>
<sequence>MDPFAPGSDGLLRRTDFVRAGRNDRALRRAADRGALVGLVPGVFIAADTWHAAGAGERHLLRAAAVADRLGPLAVFSHATASAAHGWSHLSPWPEVPDVTDPTVRRSRTGSTMRTHAFPLAGTDVDALDGLPVTAAGRTAVDLAASLPFRDAVVSLDSALAPAGPAVAGRQRARKTVLTLEAFDLALERRLPVRGHNHVARVRAFADGCSGSVGESLSRVVMQERGWPPPILQEPFVDASGTIGRVDFWWPEFGVIGEFDGAVKYSRAEYLGGMTPAQAAVREKRREDRLRAHPRVRGFARWMWDDIHNTERFARVLAAAGLPVR</sequence>